<dbReference type="RefSeq" id="WP_230002443.1">
    <property type="nucleotide sequence ID" value="NZ_CP087134.1"/>
</dbReference>
<organism evidence="1 2">
    <name type="scientific">Flavobacterium cupriresistens</name>
    <dbReference type="NCBI Taxonomy" id="2893885"/>
    <lineage>
        <taxon>Bacteria</taxon>
        <taxon>Pseudomonadati</taxon>
        <taxon>Bacteroidota</taxon>
        <taxon>Flavobacteriia</taxon>
        <taxon>Flavobacteriales</taxon>
        <taxon>Flavobacteriaceae</taxon>
        <taxon>Flavobacterium</taxon>
    </lineage>
</organism>
<protein>
    <submittedName>
        <fullName evidence="1">Uncharacterized protein</fullName>
    </submittedName>
</protein>
<dbReference type="Proteomes" id="UP001273350">
    <property type="component" value="Unassembled WGS sequence"/>
</dbReference>
<sequence>MHKPKTPEDIENEIYISVDILHQIGNLRVRQLIKVISDTNDEIIIEGILKVFEGKNNRTTIYEDQKNAGLILKTLNPKTKMSTESILHRVLENWNKSVEELPFWLRENYGNETLKRTIIAIENQKLSTIEEDKLQTLKWWLGLKI</sequence>
<dbReference type="EMBL" id="JAWXVI010000001">
    <property type="protein sequence ID" value="MDX6188171.1"/>
    <property type="molecule type" value="Genomic_DNA"/>
</dbReference>
<comment type="caution">
    <text evidence="1">The sequence shown here is derived from an EMBL/GenBank/DDBJ whole genome shotgun (WGS) entry which is preliminary data.</text>
</comment>
<evidence type="ECO:0000313" key="2">
    <source>
        <dbReference type="Proteomes" id="UP001273350"/>
    </source>
</evidence>
<accession>A0ABU4R7G1</accession>
<reference evidence="1 2" key="1">
    <citation type="submission" date="2023-11" db="EMBL/GenBank/DDBJ databases">
        <title>Unpublished Manusciprt.</title>
        <authorList>
            <person name="Saticioglu I.B."/>
            <person name="Ay H."/>
            <person name="Ajmi N."/>
            <person name="Altun S."/>
            <person name="Duman M."/>
        </authorList>
    </citation>
    <scope>NUCLEOTIDE SEQUENCE [LARGE SCALE GENOMIC DNA]</scope>
    <source>
        <strain evidence="1 2">Fl-318</strain>
    </source>
</reference>
<proteinExistence type="predicted"/>
<name>A0ABU4R7G1_9FLAO</name>
<keyword evidence="2" id="KW-1185">Reference proteome</keyword>
<evidence type="ECO:0000313" key="1">
    <source>
        <dbReference type="EMBL" id="MDX6188171.1"/>
    </source>
</evidence>
<gene>
    <name evidence="1" type="ORF">SGQ83_02335</name>
</gene>